<dbReference type="WBParaSite" id="PS1159_v2.g7003.t1">
    <property type="protein sequence ID" value="PS1159_v2.g7003.t1"/>
    <property type="gene ID" value="PS1159_v2.g7003"/>
</dbReference>
<reference evidence="2" key="1">
    <citation type="submission" date="2022-11" db="UniProtKB">
        <authorList>
            <consortium name="WormBaseParasite"/>
        </authorList>
    </citation>
    <scope>IDENTIFICATION</scope>
</reference>
<evidence type="ECO:0000313" key="1">
    <source>
        <dbReference type="Proteomes" id="UP000887580"/>
    </source>
</evidence>
<proteinExistence type="predicted"/>
<organism evidence="1 2">
    <name type="scientific">Panagrolaimus sp. PS1159</name>
    <dbReference type="NCBI Taxonomy" id="55785"/>
    <lineage>
        <taxon>Eukaryota</taxon>
        <taxon>Metazoa</taxon>
        <taxon>Ecdysozoa</taxon>
        <taxon>Nematoda</taxon>
        <taxon>Chromadorea</taxon>
        <taxon>Rhabditida</taxon>
        <taxon>Tylenchina</taxon>
        <taxon>Panagrolaimomorpha</taxon>
        <taxon>Panagrolaimoidea</taxon>
        <taxon>Panagrolaimidae</taxon>
        <taxon>Panagrolaimus</taxon>
    </lineage>
</organism>
<dbReference type="Proteomes" id="UP000887580">
    <property type="component" value="Unplaced"/>
</dbReference>
<sequence length="148" mass="17414">KFKLAFDDDDKKYIRGEVKVVIDQVEYVQMYMYEKCLPNERRDDYMTVVIEDTYQVLESNGRTCFKDADPFHSYGTGNAMSLESTPNQFGCEVYMILPEYMHVEDEKLPAYTKLRLNSSFDGNDETFWWKSQNNSMLPDQISFDSSKN</sequence>
<accession>A0AC35GNL6</accession>
<name>A0AC35GNL6_9BILA</name>
<evidence type="ECO:0000313" key="2">
    <source>
        <dbReference type="WBParaSite" id="PS1159_v2.g7003.t1"/>
    </source>
</evidence>
<protein>
    <submittedName>
        <fullName evidence="2">Uncharacterized protein</fullName>
    </submittedName>
</protein>